<evidence type="ECO:0000256" key="1">
    <source>
        <dbReference type="SAM" id="MobiDB-lite"/>
    </source>
</evidence>
<dbReference type="EMBL" id="JAVFWL010000004">
    <property type="protein sequence ID" value="KAK6747802.1"/>
    <property type="molecule type" value="Genomic_DNA"/>
</dbReference>
<dbReference type="Proteomes" id="UP001303046">
    <property type="component" value="Unassembled WGS sequence"/>
</dbReference>
<feature type="region of interest" description="Disordered" evidence="1">
    <location>
        <begin position="47"/>
        <end position="72"/>
    </location>
</feature>
<organism evidence="2 3">
    <name type="scientific">Necator americanus</name>
    <name type="common">Human hookworm</name>
    <dbReference type="NCBI Taxonomy" id="51031"/>
    <lineage>
        <taxon>Eukaryota</taxon>
        <taxon>Metazoa</taxon>
        <taxon>Ecdysozoa</taxon>
        <taxon>Nematoda</taxon>
        <taxon>Chromadorea</taxon>
        <taxon>Rhabditida</taxon>
        <taxon>Rhabditina</taxon>
        <taxon>Rhabditomorpha</taxon>
        <taxon>Strongyloidea</taxon>
        <taxon>Ancylostomatidae</taxon>
        <taxon>Bunostominae</taxon>
        <taxon>Necator</taxon>
    </lineage>
</organism>
<name>A0ABR1DBC7_NECAM</name>
<sequence length="95" mass="10113">MEELLAPARPVRGSTGVKAACHESEVVRTSAGVSAYKVLDYGDGYRSKRTPKKKTNCSFSPTSGAGGLSRSRRLSPKANEIYALCTILKGITPPI</sequence>
<accession>A0ABR1DBC7</accession>
<comment type="caution">
    <text evidence="2">The sequence shown here is derived from an EMBL/GenBank/DDBJ whole genome shotgun (WGS) entry which is preliminary data.</text>
</comment>
<evidence type="ECO:0000313" key="3">
    <source>
        <dbReference type="Proteomes" id="UP001303046"/>
    </source>
</evidence>
<proteinExistence type="predicted"/>
<gene>
    <name evidence="2" type="primary">Necator_chrIV.g14079</name>
    <name evidence="2" type="ORF">RB195_000785</name>
</gene>
<protein>
    <recommendedName>
        <fullName evidence="4">Protein kinase domain-containing protein</fullName>
    </recommendedName>
</protein>
<evidence type="ECO:0008006" key="4">
    <source>
        <dbReference type="Google" id="ProtNLM"/>
    </source>
</evidence>
<evidence type="ECO:0000313" key="2">
    <source>
        <dbReference type="EMBL" id="KAK6747802.1"/>
    </source>
</evidence>
<reference evidence="2 3" key="1">
    <citation type="submission" date="2023-08" db="EMBL/GenBank/DDBJ databases">
        <title>A Necator americanus chromosomal reference genome.</title>
        <authorList>
            <person name="Ilik V."/>
            <person name="Petrzelkova K.J."/>
            <person name="Pardy F."/>
            <person name="Fuh T."/>
            <person name="Niatou-Singa F.S."/>
            <person name="Gouil Q."/>
            <person name="Baker L."/>
            <person name="Ritchie M.E."/>
            <person name="Jex A.R."/>
            <person name="Gazzola D."/>
            <person name="Li H."/>
            <person name="Toshio Fujiwara R."/>
            <person name="Zhan B."/>
            <person name="Aroian R.V."/>
            <person name="Pafco B."/>
            <person name="Schwarz E.M."/>
        </authorList>
    </citation>
    <scope>NUCLEOTIDE SEQUENCE [LARGE SCALE GENOMIC DNA]</scope>
    <source>
        <strain evidence="2 3">Aroian</strain>
        <tissue evidence="2">Whole animal</tissue>
    </source>
</reference>
<keyword evidence="3" id="KW-1185">Reference proteome</keyword>